<keyword evidence="5" id="KW-1185">Reference proteome</keyword>
<reference evidence="4 5" key="1">
    <citation type="journal article" date="2014" name="Int. J. Syst. Evol. Microbiol.">
        <title>Description of Galbitalea soli gen. nov., sp. nov., and Frondihabitans sucicola sp. nov.</title>
        <authorList>
            <person name="Kim S.J."/>
            <person name="Lim J.M."/>
            <person name="Ahn J.H."/>
            <person name="Weon H.Y."/>
            <person name="Hamada M."/>
            <person name="Suzuki K."/>
            <person name="Ahn T.Y."/>
            <person name="Kwon S.W."/>
        </authorList>
    </citation>
    <scope>NUCLEOTIDE SEQUENCE [LARGE SCALE GENOMIC DNA]</scope>
    <source>
        <strain evidence="4 5">NBRC 108727</strain>
    </source>
</reference>
<dbReference type="EMBL" id="JAAGWZ010000004">
    <property type="protein sequence ID" value="NEM92278.1"/>
    <property type="molecule type" value="Genomic_DNA"/>
</dbReference>
<evidence type="ECO:0000313" key="5">
    <source>
        <dbReference type="Proteomes" id="UP000479756"/>
    </source>
</evidence>
<dbReference type="GO" id="GO:0016829">
    <property type="term" value="F:lyase activity"/>
    <property type="evidence" value="ECO:0007669"/>
    <property type="project" value="UniProtKB-KW"/>
</dbReference>
<dbReference type="PRINTS" id="PR00149">
    <property type="entry name" value="FUMRATELYASE"/>
</dbReference>
<organism evidence="4 5">
    <name type="scientific">Galbitalea soli</name>
    <dbReference type="NCBI Taxonomy" id="1268042"/>
    <lineage>
        <taxon>Bacteria</taxon>
        <taxon>Bacillati</taxon>
        <taxon>Actinomycetota</taxon>
        <taxon>Actinomycetes</taxon>
        <taxon>Micrococcales</taxon>
        <taxon>Microbacteriaceae</taxon>
        <taxon>Galbitalea</taxon>
    </lineage>
</organism>
<dbReference type="PANTHER" id="PTHR43172">
    <property type="entry name" value="ADENYLOSUCCINATE LYASE"/>
    <property type="match status" value="1"/>
</dbReference>
<proteinExistence type="inferred from homology"/>
<dbReference type="Proteomes" id="UP000479756">
    <property type="component" value="Unassembled WGS sequence"/>
</dbReference>
<comment type="similarity">
    <text evidence="2">Belongs to the class-II fumarase/aspartase family.</text>
</comment>
<dbReference type="SMART" id="SM00998">
    <property type="entry name" value="ADSL_C"/>
    <property type="match status" value="1"/>
</dbReference>
<dbReference type="InterPro" id="IPR008948">
    <property type="entry name" value="L-Aspartase-like"/>
</dbReference>
<evidence type="ECO:0000259" key="3">
    <source>
        <dbReference type="SMART" id="SM00998"/>
    </source>
</evidence>
<feature type="domain" description="Adenylosuccinate lyase C-terminal" evidence="3">
    <location>
        <begin position="346"/>
        <end position="416"/>
    </location>
</feature>
<dbReference type="SUPFAM" id="SSF48557">
    <property type="entry name" value="L-aspartase-like"/>
    <property type="match status" value="1"/>
</dbReference>
<sequence length="423" mass="43094">MVEAELALVRASTAVGITPAEAAEVIEIVLAGYRPDPAELARRAVASGNPVIPLVAELRALVDVGDLTASRWVHRGATSQDIVDTALMLVASRAVAAIDTSLSEVERTLAALADTHRGTLMAARTLTQQSTPTTFGLVAAGWALAVRDARSGLPATGTGTGVGRGAALPAQLGGASGTLAAFREIGGSAAARELPARFAAELGLQAPLAPWHTRRAPVTRLGDALASVVDALSQIATSVATLARSEIAELAEGVGGGSSTMPQKQNPVQSILIRSAGQRAPALAAELHRSAALATDQRPDGPWHAEWPALRELLRLALGTAATAAELVAGLRVDTGRMRATLDAGGALLLAERVALALSPVLGAAVVTRLLDRATAGEDLAALLLATGAVDEATVADLLDPARYLGESDSIIDAALLALGHRS</sequence>
<dbReference type="InterPro" id="IPR019468">
    <property type="entry name" value="AdenyloSucc_lyase_C"/>
</dbReference>
<evidence type="ECO:0000313" key="4">
    <source>
        <dbReference type="EMBL" id="NEM92278.1"/>
    </source>
</evidence>
<dbReference type="InterPro" id="IPR020557">
    <property type="entry name" value="Fumarate_lyase_CS"/>
</dbReference>
<evidence type="ECO:0000256" key="1">
    <source>
        <dbReference type="ARBA" id="ARBA00023239"/>
    </source>
</evidence>
<dbReference type="PANTHER" id="PTHR43172:SF2">
    <property type="entry name" value="ADENYLOSUCCINATE LYASE C-TERMINAL DOMAIN-CONTAINING PROTEIN"/>
    <property type="match status" value="1"/>
</dbReference>
<protein>
    <recommendedName>
        <fullName evidence="3">Adenylosuccinate lyase C-terminal domain-containing protein</fullName>
    </recommendedName>
</protein>
<dbReference type="Gene3D" id="1.20.200.10">
    <property type="entry name" value="Fumarase/aspartase (Central domain)"/>
    <property type="match status" value="1"/>
</dbReference>
<dbReference type="Gene3D" id="1.10.40.30">
    <property type="entry name" value="Fumarase/aspartase (C-terminal domain)"/>
    <property type="match status" value="1"/>
</dbReference>
<keyword evidence="1" id="KW-0456">Lyase</keyword>
<name>A0A7C9TRS6_9MICO</name>
<accession>A0A7C9TRS6</accession>
<comment type="caution">
    <text evidence="4">The sequence shown here is derived from an EMBL/GenBank/DDBJ whole genome shotgun (WGS) entry which is preliminary data.</text>
</comment>
<dbReference type="InterPro" id="IPR022761">
    <property type="entry name" value="Fumarate_lyase_N"/>
</dbReference>
<evidence type="ECO:0000256" key="2">
    <source>
        <dbReference type="ARBA" id="ARBA00034772"/>
    </source>
</evidence>
<dbReference type="PROSITE" id="PS00163">
    <property type="entry name" value="FUMARATE_LYASES"/>
    <property type="match status" value="1"/>
</dbReference>
<gene>
    <name evidence="4" type="ORF">G3T37_13050</name>
</gene>
<dbReference type="Pfam" id="PF00206">
    <property type="entry name" value="Lyase_1"/>
    <property type="match status" value="1"/>
</dbReference>
<dbReference type="InterPro" id="IPR000362">
    <property type="entry name" value="Fumarate_lyase_fam"/>
</dbReference>
<dbReference type="AlphaFoldDB" id="A0A7C9TRS6"/>